<dbReference type="PANTHER" id="PTHR42953">
    <property type="entry name" value="HIGH-AFFINITY ZINC UPTAKE SYSTEM PROTEIN ZNUA-RELATED"/>
    <property type="match status" value="1"/>
</dbReference>
<keyword evidence="2" id="KW-0813">Transport</keyword>
<dbReference type="PRINTS" id="PR00691">
    <property type="entry name" value="ADHESINB"/>
</dbReference>
<evidence type="ECO:0000313" key="7">
    <source>
        <dbReference type="EMBL" id="CAB4593859.1"/>
    </source>
</evidence>
<evidence type="ECO:0000256" key="2">
    <source>
        <dbReference type="ARBA" id="ARBA00022448"/>
    </source>
</evidence>
<keyword evidence="3" id="KW-0479">Metal-binding</keyword>
<dbReference type="GO" id="GO:0046872">
    <property type="term" value="F:metal ion binding"/>
    <property type="evidence" value="ECO:0007669"/>
    <property type="project" value="UniProtKB-KW"/>
</dbReference>
<keyword evidence="6" id="KW-1133">Transmembrane helix</keyword>
<dbReference type="GO" id="GO:0030001">
    <property type="term" value="P:metal ion transport"/>
    <property type="evidence" value="ECO:0007669"/>
    <property type="project" value="InterPro"/>
</dbReference>
<keyword evidence="4" id="KW-0732">Signal</keyword>
<dbReference type="AlphaFoldDB" id="A0A6J6G1A9"/>
<sequence length="386" mass="39637">MRDDDTGAAPARRRDAAGLPPLWLGCLVALLTVVGVVVSVRDGGSTTAVAAAPASSGTTADTSPATSPSTSPATSPSTSPATSTPATSTPVDPVLVAGASIPPLADLVRQVGGGRVEVVSVVPQGVDGHTYEPTPSDVADLARADAIFFASVDLNPSVTRTAQANLRPGAITVDLMAATVPEAEVIADRTHSHGSGGTHSHANVHVWTDPLIAQRWVEEIRQQLSLLDPAGAEQYATNAAAYSARVQALHEATVAATATVPEAARTLVVYHDSWSYFGRTYGYRVLGALQAADFAEPSAAEVRDMVEQVRAAGVPAFFGAAVFPTEVLQRVSEEAGVPYVADLADDELPGDPGDAEHGYLGMMVANVRHIVTSLGGDASALDGLVP</sequence>
<dbReference type="PROSITE" id="PS51257">
    <property type="entry name" value="PROKAR_LIPOPROTEIN"/>
    <property type="match status" value="1"/>
</dbReference>
<evidence type="ECO:0000256" key="1">
    <source>
        <dbReference type="ARBA" id="ARBA00004196"/>
    </source>
</evidence>
<organism evidence="7">
    <name type="scientific">freshwater metagenome</name>
    <dbReference type="NCBI Taxonomy" id="449393"/>
    <lineage>
        <taxon>unclassified sequences</taxon>
        <taxon>metagenomes</taxon>
        <taxon>ecological metagenomes</taxon>
    </lineage>
</organism>
<dbReference type="Gene3D" id="3.40.50.1980">
    <property type="entry name" value="Nitrogenase molybdenum iron protein domain"/>
    <property type="match status" value="2"/>
</dbReference>
<dbReference type="GO" id="GO:0007155">
    <property type="term" value="P:cell adhesion"/>
    <property type="evidence" value="ECO:0007669"/>
    <property type="project" value="InterPro"/>
</dbReference>
<proteinExistence type="predicted"/>
<evidence type="ECO:0000256" key="3">
    <source>
        <dbReference type="ARBA" id="ARBA00022723"/>
    </source>
</evidence>
<name>A0A6J6G1A9_9ZZZZ</name>
<dbReference type="EMBL" id="CAEZSR010000254">
    <property type="protein sequence ID" value="CAB4593859.1"/>
    <property type="molecule type" value="Genomic_DNA"/>
</dbReference>
<keyword evidence="6" id="KW-0812">Transmembrane</keyword>
<dbReference type="GO" id="GO:0030313">
    <property type="term" value="C:cell envelope"/>
    <property type="evidence" value="ECO:0007669"/>
    <property type="project" value="UniProtKB-SubCell"/>
</dbReference>
<dbReference type="InterPro" id="IPR006128">
    <property type="entry name" value="Lipoprotein_PsaA-like"/>
</dbReference>
<dbReference type="InterPro" id="IPR006127">
    <property type="entry name" value="ZnuA-like"/>
</dbReference>
<dbReference type="PANTHER" id="PTHR42953:SF1">
    <property type="entry name" value="METAL-BINDING PROTEIN HI_0362-RELATED"/>
    <property type="match status" value="1"/>
</dbReference>
<feature type="transmembrane region" description="Helical" evidence="6">
    <location>
        <begin position="21"/>
        <end position="40"/>
    </location>
</feature>
<dbReference type="SUPFAM" id="SSF53807">
    <property type="entry name" value="Helical backbone' metal receptor"/>
    <property type="match status" value="1"/>
</dbReference>
<reference evidence="7" key="1">
    <citation type="submission" date="2020-05" db="EMBL/GenBank/DDBJ databases">
        <authorList>
            <person name="Chiriac C."/>
            <person name="Salcher M."/>
            <person name="Ghai R."/>
            <person name="Kavagutti S V."/>
        </authorList>
    </citation>
    <scope>NUCLEOTIDE SEQUENCE</scope>
</reference>
<accession>A0A6J6G1A9</accession>
<keyword evidence="6" id="KW-0472">Membrane</keyword>
<dbReference type="Pfam" id="PF01297">
    <property type="entry name" value="ZnuA"/>
    <property type="match status" value="1"/>
</dbReference>
<dbReference type="InterPro" id="IPR050492">
    <property type="entry name" value="Bact_metal-bind_prot9"/>
</dbReference>
<feature type="region of interest" description="Disordered" evidence="5">
    <location>
        <begin position="47"/>
        <end position="91"/>
    </location>
</feature>
<evidence type="ECO:0000256" key="6">
    <source>
        <dbReference type="SAM" id="Phobius"/>
    </source>
</evidence>
<protein>
    <submittedName>
        <fullName evidence="7">Unannotated protein</fullName>
    </submittedName>
</protein>
<gene>
    <name evidence="7" type="ORF">UFOPK1493_03892</name>
</gene>
<dbReference type="PRINTS" id="PR00690">
    <property type="entry name" value="ADHESNFAMILY"/>
</dbReference>
<dbReference type="InterPro" id="IPR006129">
    <property type="entry name" value="AdhesinB"/>
</dbReference>
<evidence type="ECO:0000256" key="4">
    <source>
        <dbReference type="ARBA" id="ARBA00022729"/>
    </source>
</evidence>
<evidence type="ECO:0000256" key="5">
    <source>
        <dbReference type="SAM" id="MobiDB-lite"/>
    </source>
</evidence>
<comment type="subcellular location">
    <subcellularLocation>
        <location evidence="1">Cell envelope</location>
    </subcellularLocation>
</comment>